<dbReference type="Proteomes" id="UP000186400">
    <property type="component" value="Unassembled WGS sequence"/>
</dbReference>
<feature type="transmembrane region" description="Helical" evidence="7">
    <location>
        <begin position="440"/>
        <end position="457"/>
    </location>
</feature>
<dbReference type="FunFam" id="3.30.70.1450:FF:000009">
    <property type="entry name" value="SLC13 family permease"/>
    <property type="match status" value="1"/>
</dbReference>
<dbReference type="PANTHER" id="PTHR43652:SF2">
    <property type="entry name" value="BASIC AMINO ACID ANTIPORTER YFCC-RELATED"/>
    <property type="match status" value="1"/>
</dbReference>
<evidence type="ECO:0000313" key="10">
    <source>
        <dbReference type="Proteomes" id="UP000186400"/>
    </source>
</evidence>
<name>A0A1N6QHJ0_9SPIO</name>
<evidence type="ECO:0000256" key="4">
    <source>
        <dbReference type="ARBA" id="ARBA00022737"/>
    </source>
</evidence>
<comment type="subcellular location">
    <subcellularLocation>
        <location evidence="1">Membrane</location>
        <topology evidence="1">Multi-pass membrane protein</topology>
    </subcellularLocation>
</comment>
<evidence type="ECO:0000256" key="2">
    <source>
        <dbReference type="ARBA" id="ARBA00022448"/>
    </source>
</evidence>
<evidence type="ECO:0000256" key="5">
    <source>
        <dbReference type="ARBA" id="ARBA00022989"/>
    </source>
</evidence>
<dbReference type="GO" id="GO:0005886">
    <property type="term" value="C:plasma membrane"/>
    <property type="evidence" value="ECO:0007669"/>
    <property type="project" value="TreeGrafter"/>
</dbReference>
<dbReference type="Pfam" id="PF03600">
    <property type="entry name" value="CitMHS"/>
    <property type="match status" value="1"/>
</dbReference>
<keyword evidence="10" id="KW-1185">Reference proteome</keyword>
<dbReference type="RefSeq" id="WP_076488120.1">
    <property type="nucleotide sequence ID" value="NZ_FTMS01000004.1"/>
</dbReference>
<gene>
    <name evidence="9" type="ORF">SAMN05920897_104167</name>
</gene>
<dbReference type="PANTHER" id="PTHR43652">
    <property type="entry name" value="BASIC AMINO ACID ANTIPORTER YFCC-RELATED"/>
    <property type="match status" value="1"/>
</dbReference>
<accession>A0A1N6QHJ0</accession>
<dbReference type="GO" id="GO:0008324">
    <property type="term" value="F:monoatomic cation transmembrane transporter activity"/>
    <property type="evidence" value="ECO:0007669"/>
    <property type="project" value="InterPro"/>
</dbReference>
<keyword evidence="2" id="KW-0813">Transport</keyword>
<keyword evidence="3 7" id="KW-0812">Transmembrane</keyword>
<feature type="domain" description="RCK C-terminal" evidence="8">
    <location>
        <begin position="304"/>
        <end position="392"/>
    </location>
</feature>
<dbReference type="SUPFAM" id="SSF116726">
    <property type="entry name" value="TrkA C-terminal domain-like"/>
    <property type="match status" value="2"/>
</dbReference>
<feature type="transmembrane region" description="Helical" evidence="7">
    <location>
        <begin position="410"/>
        <end position="428"/>
    </location>
</feature>
<dbReference type="PROSITE" id="PS01271">
    <property type="entry name" value="NA_SULFATE"/>
    <property type="match status" value="1"/>
</dbReference>
<dbReference type="OrthoDB" id="9765532at2"/>
<evidence type="ECO:0000256" key="1">
    <source>
        <dbReference type="ARBA" id="ARBA00004141"/>
    </source>
</evidence>
<keyword evidence="6 7" id="KW-0472">Membrane</keyword>
<dbReference type="InterPro" id="IPR031312">
    <property type="entry name" value="Na/sul_symport_CS"/>
</dbReference>
<keyword evidence="4" id="KW-0677">Repeat</keyword>
<reference evidence="9 10" key="1">
    <citation type="submission" date="2017-01" db="EMBL/GenBank/DDBJ databases">
        <authorList>
            <person name="Mah S.A."/>
            <person name="Swanson W.J."/>
            <person name="Moy G.W."/>
            <person name="Vacquier V.D."/>
        </authorList>
    </citation>
    <scope>NUCLEOTIDE SEQUENCE [LARGE SCALE GENOMIC DNA]</scope>
    <source>
        <strain evidence="9 10">ASpG1</strain>
    </source>
</reference>
<dbReference type="Gene3D" id="3.30.70.1450">
    <property type="entry name" value="Regulator of K+ conductance, C-terminal domain"/>
    <property type="match status" value="2"/>
</dbReference>
<dbReference type="EMBL" id="FTMS01000004">
    <property type="protein sequence ID" value="SIQ15836.1"/>
    <property type="molecule type" value="Genomic_DNA"/>
</dbReference>
<dbReference type="InterPro" id="IPR004680">
    <property type="entry name" value="Cit_transptr-like_dom"/>
</dbReference>
<dbReference type="InterPro" id="IPR036721">
    <property type="entry name" value="RCK_C_sf"/>
</dbReference>
<feature type="transmembrane region" description="Helical" evidence="7">
    <location>
        <begin position="464"/>
        <end position="484"/>
    </location>
</feature>
<organism evidence="9 10">
    <name type="scientific">Alkalispirochaeta americana</name>
    <dbReference type="NCBI Taxonomy" id="159291"/>
    <lineage>
        <taxon>Bacteria</taxon>
        <taxon>Pseudomonadati</taxon>
        <taxon>Spirochaetota</taxon>
        <taxon>Spirochaetia</taxon>
        <taxon>Spirochaetales</taxon>
        <taxon>Spirochaetaceae</taxon>
        <taxon>Alkalispirochaeta</taxon>
    </lineage>
</organism>
<dbReference type="PROSITE" id="PS51202">
    <property type="entry name" value="RCK_C"/>
    <property type="match status" value="2"/>
</dbReference>
<sequence length="610" mass="65623">MYITLAILVLIFLFLAFDVAGADMVFGAALILLLFTGVLAPREALAGFSNKGMATVGLLFIVSRAVENTGIFQAIAHWFLSGERASREGSSLTREKGQASLPVLMVKMMAPVTFLSAFLNNTPIVTIFAPTIKNWATAKRLPVSKFLIPLSYASIFGGICTLIGTSTNLVVHGLMLQNGLEGLGFFEVARAGLPIAVVGYLYLFFLGQRLLPNRQDVLSELDEDPREYFIEMIVPAESPLIGKTIEQAQLRSLQGVYLTSIERDGTYLAPITPDRRLAPGDRLFFAGRTDGVSDLMTRRGLLPVDQETLAVDTRAIRRHLVEVVVSSTSPVLGRSVRDANFRSRYDAAVVAVSRKGERVNTRLGDVTLHPGDTLVLLARGGFVRRYRFSRDFFLVSPVEKITPPATRKGVFALATVTTMILLSAFGGFLPELGGNRIDMFYAAAGAALVLVAGKVISPEEAREAIRWDVLITIAAAFGVSQALINSGTAEMISRGMVNLFAPFGTVGAVAAVYLMTCLFTELITNNAAAALVVPIAFEAARYTGISPVPFMVAVAMGASASFATPIGYQTNLIVQGPGSYRFLDFLRVGIPLSILTAATGITAIVLWYGV</sequence>
<feature type="transmembrane region" description="Helical" evidence="7">
    <location>
        <begin position="588"/>
        <end position="608"/>
    </location>
</feature>
<keyword evidence="5 7" id="KW-1133">Transmembrane helix</keyword>
<evidence type="ECO:0000256" key="7">
    <source>
        <dbReference type="SAM" id="Phobius"/>
    </source>
</evidence>
<dbReference type="InterPro" id="IPR051679">
    <property type="entry name" value="DASS-Related_Transporters"/>
</dbReference>
<protein>
    <submittedName>
        <fullName evidence="9">Di-and tricarboxylate transporter</fullName>
    </submittedName>
</protein>
<dbReference type="STRING" id="159291.SAMN05920897_104167"/>
<feature type="transmembrane region" description="Helical" evidence="7">
    <location>
        <begin position="548"/>
        <end position="568"/>
    </location>
</feature>
<evidence type="ECO:0000313" key="9">
    <source>
        <dbReference type="EMBL" id="SIQ15836.1"/>
    </source>
</evidence>
<evidence type="ECO:0000256" key="3">
    <source>
        <dbReference type="ARBA" id="ARBA00022692"/>
    </source>
</evidence>
<proteinExistence type="predicted"/>
<dbReference type="Pfam" id="PF02080">
    <property type="entry name" value="TrkA_C"/>
    <property type="match status" value="2"/>
</dbReference>
<dbReference type="AlphaFoldDB" id="A0A1N6QHJ0"/>
<feature type="transmembrane region" description="Helical" evidence="7">
    <location>
        <begin position="183"/>
        <end position="205"/>
    </location>
</feature>
<evidence type="ECO:0000256" key="6">
    <source>
        <dbReference type="ARBA" id="ARBA00023136"/>
    </source>
</evidence>
<feature type="transmembrane region" description="Helical" evidence="7">
    <location>
        <begin position="150"/>
        <end position="171"/>
    </location>
</feature>
<evidence type="ECO:0000259" key="8">
    <source>
        <dbReference type="PROSITE" id="PS51202"/>
    </source>
</evidence>
<dbReference type="GO" id="GO:0006813">
    <property type="term" value="P:potassium ion transport"/>
    <property type="evidence" value="ECO:0007669"/>
    <property type="project" value="InterPro"/>
</dbReference>
<feature type="transmembrane region" description="Helical" evidence="7">
    <location>
        <begin position="496"/>
        <end position="515"/>
    </location>
</feature>
<feature type="transmembrane region" description="Helical" evidence="7">
    <location>
        <begin position="108"/>
        <end position="129"/>
    </location>
</feature>
<dbReference type="InterPro" id="IPR006037">
    <property type="entry name" value="RCK_C"/>
</dbReference>
<feature type="domain" description="RCK C-terminal" evidence="8">
    <location>
        <begin position="215"/>
        <end position="301"/>
    </location>
</feature>